<dbReference type="InterPro" id="IPR006342">
    <property type="entry name" value="FkbM_mtfrase"/>
</dbReference>
<proteinExistence type="predicted"/>
<dbReference type="NCBIfam" id="TIGR01444">
    <property type="entry name" value="fkbM_fam"/>
    <property type="match status" value="1"/>
</dbReference>
<accession>A0A832H9M5</accession>
<dbReference type="InterPro" id="IPR029063">
    <property type="entry name" value="SAM-dependent_MTases_sf"/>
</dbReference>
<dbReference type="PANTHER" id="PTHR34203">
    <property type="entry name" value="METHYLTRANSFERASE, FKBM FAMILY PROTEIN"/>
    <property type="match status" value="1"/>
</dbReference>
<sequence>MSNSYNEKLIFDVGMHIGQDTEFYLKKGFNVVAIEANPVLIKEGREKFADYISSGQLKILEIGIADVDGELPFYVNETYSEWSSLTKWFENHEYAKKFHEIKVKCTTIDKVIEEFGVPYYLKVDIEASDTHVINRLHLLKAKPKYVSVENGYRTMLDGLRAAGYNQFKFINQAKVAEMKCPFPPLEGAFVDQQFVSGASGPFGEETTGEWKDYDAIAAEIDAYWNKPDLNPVNDGWFDLHAKLSDH</sequence>
<dbReference type="Pfam" id="PF05050">
    <property type="entry name" value="Methyltransf_21"/>
    <property type="match status" value="1"/>
</dbReference>
<comment type="caution">
    <text evidence="2">The sequence shown here is derived from an EMBL/GenBank/DDBJ whole genome shotgun (WGS) entry which is preliminary data.</text>
</comment>
<keyword evidence="2" id="KW-0808">Transferase</keyword>
<name>A0A832H9M5_9CYAN</name>
<keyword evidence="2" id="KW-0489">Methyltransferase</keyword>
<protein>
    <submittedName>
        <fullName evidence="2">FkbM family methyltransferase</fullName>
    </submittedName>
</protein>
<evidence type="ECO:0000259" key="1">
    <source>
        <dbReference type="Pfam" id="PF05050"/>
    </source>
</evidence>
<dbReference type="PANTHER" id="PTHR34203:SF15">
    <property type="entry name" value="SLL1173 PROTEIN"/>
    <property type="match status" value="1"/>
</dbReference>
<evidence type="ECO:0000313" key="2">
    <source>
        <dbReference type="EMBL" id="HGW94900.1"/>
    </source>
</evidence>
<reference evidence="2" key="1">
    <citation type="journal article" date="2020" name="mSystems">
        <title>Genome- and Community-Level Interaction Insights into Carbon Utilization and Element Cycling Functions of Hydrothermarchaeota in Hydrothermal Sediment.</title>
        <authorList>
            <person name="Zhou Z."/>
            <person name="Liu Y."/>
            <person name="Xu W."/>
            <person name="Pan J."/>
            <person name="Luo Z.H."/>
            <person name="Li M."/>
        </authorList>
    </citation>
    <scope>NUCLEOTIDE SEQUENCE [LARGE SCALE GENOMIC DNA]</scope>
    <source>
        <strain evidence="2">SpSt-402</strain>
    </source>
</reference>
<dbReference type="AlphaFoldDB" id="A0A832H9M5"/>
<dbReference type="InterPro" id="IPR052514">
    <property type="entry name" value="SAM-dependent_MTase"/>
</dbReference>
<dbReference type="Gene3D" id="3.40.50.150">
    <property type="entry name" value="Vaccinia Virus protein VP39"/>
    <property type="match status" value="1"/>
</dbReference>
<feature type="domain" description="Methyltransferase FkbM" evidence="1">
    <location>
        <begin position="12"/>
        <end position="152"/>
    </location>
</feature>
<dbReference type="GO" id="GO:0032259">
    <property type="term" value="P:methylation"/>
    <property type="evidence" value="ECO:0007669"/>
    <property type="project" value="UniProtKB-KW"/>
</dbReference>
<organism evidence="2">
    <name type="scientific">Oscillatoriales cyanobacterium SpSt-402</name>
    <dbReference type="NCBI Taxonomy" id="2282168"/>
    <lineage>
        <taxon>Bacteria</taxon>
        <taxon>Bacillati</taxon>
        <taxon>Cyanobacteriota</taxon>
        <taxon>Cyanophyceae</taxon>
        <taxon>Oscillatoriophycideae</taxon>
        <taxon>Oscillatoriales</taxon>
    </lineage>
</organism>
<gene>
    <name evidence="2" type="ORF">ENR47_11545</name>
</gene>
<dbReference type="GO" id="GO:0008168">
    <property type="term" value="F:methyltransferase activity"/>
    <property type="evidence" value="ECO:0007669"/>
    <property type="project" value="UniProtKB-KW"/>
</dbReference>
<dbReference type="EMBL" id="DSRD01000718">
    <property type="protein sequence ID" value="HGW94900.1"/>
    <property type="molecule type" value="Genomic_DNA"/>
</dbReference>
<dbReference type="SUPFAM" id="SSF53335">
    <property type="entry name" value="S-adenosyl-L-methionine-dependent methyltransferases"/>
    <property type="match status" value="1"/>
</dbReference>